<feature type="transmembrane region" description="Helical" evidence="1">
    <location>
        <begin position="65"/>
        <end position="83"/>
    </location>
</feature>
<evidence type="ECO:0000256" key="1">
    <source>
        <dbReference type="SAM" id="Phobius"/>
    </source>
</evidence>
<sequence length="373" mass="41013">MFGAWTCLVLGSCINLAPICVDACNTILYFVGLRPISVPFIPAMMLLASVFGLFVIGTMGGMPSLIAGILLLFNCIGMIWQGIGAWQIVSELLCAVVALCIGLLVCLQEKRVAVESSLSTVEDEIQDLSVRMSVAAQLHESVTNKLSILIADMELMLMDENESPTKASIRSMQSMAQDVLNEAHHAIESLEYTKNDSLRNIDDQLAIQNAPDDWFEQLRDYASKQDERLHHMGCYGCTSFHVFGYGPDQTIANVCSDILEELYVNIMKYADPACGYDMHIATQNNNLVIESTNVCANTHSPSQHNGDGSGLNRFKHALNSIGGSLRYDKEPIEFSPSANKHGEETPSESTNAMEWVIRVEIPLHHAETRAQPA</sequence>
<protein>
    <recommendedName>
        <fullName evidence="4">Histidine kinase</fullName>
    </recommendedName>
</protein>
<dbReference type="Proteomes" id="UP000532194">
    <property type="component" value="Unassembled WGS sequence"/>
</dbReference>
<feature type="transmembrane region" description="Helical" evidence="1">
    <location>
        <begin position="39"/>
        <end position="58"/>
    </location>
</feature>
<proteinExistence type="predicted"/>
<organism evidence="2 3">
    <name type="scientific">Bifidobacterium oedipodis</name>
    <dbReference type="NCBI Taxonomy" id="2675322"/>
    <lineage>
        <taxon>Bacteria</taxon>
        <taxon>Bacillati</taxon>
        <taxon>Actinomycetota</taxon>
        <taxon>Actinomycetes</taxon>
        <taxon>Bifidobacteriales</taxon>
        <taxon>Bifidobacteriaceae</taxon>
        <taxon>Bifidobacterium</taxon>
    </lineage>
</organism>
<dbReference type="EMBL" id="JAAIII010000004">
    <property type="protein sequence ID" value="NMM94272.1"/>
    <property type="molecule type" value="Genomic_DNA"/>
</dbReference>
<evidence type="ECO:0000313" key="2">
    <source>
        <dbReference type="EMBL" id="NMM94272.1"/>
    </source>
</evidence>
<gene>
    <name evidence="2" type="ORF">G1C95_1459</name>
</gene>
<name>A0A7Y0EPX1_9BIFI</name>
<evidence type="ECO:0008006" key="4">
    <source>
        <dbReference type="Google" id="ProtNLM"/>
    </source>
</evidence>
<keyword evidence="1" id="KW-0812">Transmembrane</keyword>
<keyword evidence="3" id="KW-1185">Reference proteome</keyword>
<feature type="transmembrane region" description="Helical" evidence="1">
    <location>
        <begin position="89"/>
        <end position="107"/>
    </location>
</feature>
<reference evidence="2 3" key="1">
    <citation type="submission" date="2020-02" db="EMBL/GenBank/DDBJ databases">
        <title>Characterization of phylogenetic diversity of novel bifidobacterial species isolated in Czech ZOOs.</title>
        <authorList>
            <person name="Lugli G.A."/>
            <person name="Vera N.B."/>
            <person name="Ventura M."/>
        </authorList>
    </citation>
    <scope>NUCLEOTIDE SEQUENCE [LARGE SCALE GENOMIC DNA]</scope>
    <source>
        <strain evidence="2 3">DSM 109957</strain>
    </source>
</reference>
<keyword evidence="1" id="KW-1133">Transmembrane helix</keyword>
<comment type="caution">
    <text evidence="2">The sequence shown here is derived from an EMBL/GenBank/DDBJ whole genome shotgun (WGS) entry which is preliminary data.</text>
</comment>
<evidence type="ECO:0000313" key="3">
    <source>
        <dbReference type="Proteomes" id="UP000532194"/>
    </source>
</evidence>
<accession>A0A7Y0EPX1</accession>
<dbReference type="AlphaFoldDB" id="A0A7Y0EPX1"/>
<keyword evidence="1" id="KW-0472">Membrane</keyword>